<dbReference type="InterPro" id="IPR036396">
    <property type="entry name" value="Cyt_P450_sf"/>
</dbReference>
<gene>
    <name evidence="1" type="ORF">Sango_2461400</name>
</gene>
<dbReference type="GO" id="GO:0016705">
    <property type="term" value="F:oxidoreductase activity, acting on paired donors, with incorporation or reduction of molecular oxygen"/>
    <property type="evidence" value="ECO:0007669"/>
    <property type="project" value="InterPro"/>
</dbReference>
<organism evidence="1 2">
    <name type="scientific">Sesamum angolense</name>
    <dbReference type="NCBI Taxonomy" id="2727404"/>
    <lineage>
        <taxon>Eukaryota</taxon>
        <taxon>Viridiplantae</taxon>
        <taxon>Streptophyta</taxon>
        <taxon>Embryophyta</taxon>
        <taxon>Tracheophyta</taxon>
        <taxon>Spermatophyta</taxon>
        <taxon>Magnoliopsida</taxon>
        <taxon>eudicotyledons</taxon>
        <taxon>Gunneridae</taxon>
        <taxon>Pentapetalae</taxon>
        <taxon>asterids</taxon>
        <taxon>lamiids</taxon>
        <taxon>Lamiales</taxon>
        <taxon>Pedaliaceae</taxon>
        <taxon>Sesamum</taxon>
    </lineage>
</organism>
<reference evidence="1" key="1">
    <citation type="submission" date="2020-06" db="EMBL/GenBank/DDBJ databases">
        <authorList>
            <person name="Li T."/>
            <person name="Hu X."/>
            <person name="Zhang T."/>
            <person name="Song X."/>
            <person name="Zhang H."/>
            <person name="Dai N."/>
            <person name="Sheng W."/>
            <person name="Hou X."/>
            <person name="Wei L."/>
        </authorList>
    </citation>
    <scope>NUCLEOTIDE SEQUENCE</scope>
    <source>
        <strain evidence="1">K16</strain>
        <tissue evidence="1">Leaf</tissue>
    </source>
</reference>
<dbReference type="GO" id="GO:0020037">
    <property type="term" value="F:heme binding"/>
    <property type="evidence" value="ECO:0007669"/>
    <property type="project" value="InterPro"/>
</dbReference>
<keyword evidence="2" id="KW-1185">Reference proteome</keyword>
<dbReference type="Gene3D" id="1.10.630.10">
    <property type="entry name" value="Cytochrome P450"/>
    <property type="match status" value="1"/>
</dbReference>
<evidence type="ECO:0000313" key="1">
    <source>
        <dbReference type="EMBL" id="KAK4388548.1"/>
    </source>
</evidence>
<dbReference type="GO" id="GO:0005506">
    <property type="term" value="F:iron ion binding"/>
    <property type="evidence" value="ECO:0007669"/>
    <property type="project" value="InterPro"/>
</dbReference>
<name>A0AAE2BKB7_9LAMI</name>
<dbReference type="Proteomes" id="UP001289374">
    <property type="component" value="Unassembled WGS sequence"/>
</dbReference>
<protein>
    <submittedName>
        <fullName evidence="1">Tryptophan N-monooxygenase</fullName>
    </submittedName>
</protein>
<dbReference type="PANTHER" id="PTHR24281">
    <property type="entry name" value="STEROID 21-HYDROXYLASE-RELATED"/>
    <property type="match status" value="1"/>
</dbReference>
<accession>A0AAE2BKB7</accession>
<proteinExistence type="predicted"/>
<comment type="caution">
    <text evidence="1">The sequence shown here is derived from an EMBL/GenBank/DDBJ whole genome shotgun (WGS) entry which is preliminary data.</text>
</comment>
<sequence>MHAGGLHFMNQGNNTYTILVTSPELARDFLRKQDVIFASRPYNMSGKLASNGYLTAVLSSMGDQWKKMRRIVASEDKMNFGFAYTHIRLDDQLLHIFFDGAICAWPVRAFLRQSTMGKPIGLGGRGGVLRSFIVFSVKALRTNHLSVQKTCPNAIDMARNLEIRLKMNHNLYLLPSICQISGQRRCTSLTLGAPSLAKPLLNAKFGKKQLAISIT</sequence>
<dbReference type="AlphaFoldDB" id="A0AAE2BKB7"/>
<evidence type="ECO:0000313" key="2">
    <source>
        <dbReference type="Proteomes" id="UP001289374"/>
    </source>
</evidence>
<dbReference type="SUPFAM" id="SSF48264">
    <property type="entry name" value="Cytochrome P450"/>
    <property type="match status" value="1"/>
</dbReference>
<dbReference type="GO" id="GO:0004497">
    <property type="term" value="F:monooxygenase activity"/>
    <property type="evidence" value="ECO:0007669"/>
    <property type="project" value="InterPro"/>
</dbReference>
<reference evidence="1" key="2">
    <citation type="journal article" date="2024" name="Plant">
        <title>Genomic evolution and insights into agronomic trait innovations of Sesamum species.</title>
        <authorList>
            <person name="Miao H."/>
            <person name="Wang L."/>
            <person name="Qu L."/>
            <person name="Liu H."/>
            <person name="Sun Y."/>
            <person name="Le M."/>
            <person name="Wang Q."/>
            <person name="Wei S."/>
            <person name="Zheng Y."/>
            <person name="Lin W."/>
            <person name="Duan Y."/>
            <person name="Cao H."/>
            <person name="Xiong S."/>
            <person name="Wang X."/>
            <person name="Wei L."/>
            <person name="Li C."/>
            <person name="Ma Q."/>
            <person name="Ju M."/>
            <person name="Zhao R."/>
            <person name="Li G."/>
            <person name="Mu C."/>
            <person name="Tian Q."/>
            <person name="Mei H."/>
            <person name="Zhang T."/>
            <person name="Gao T."/>
            <person name="Zhang H."/>
        </authorList>
    </citation>
    <scope>NUCLEOTIDE SEQUENCE</scope>
    <source>
        <strain evidence="1">K16</strain>
    </source>
</reference>
<dbReference type="EMBL" id="JACGWL010000014">
    <property type="protein sequence ID" value="KAK4388548.1"/>
    <property type="molecule type" value="Genomic_DNA"/>
</dbReference>